<comment type="caution">
    <text evidence="2">The sequence shown here is derived from an EMBL/GenBank/DDBJ whole genome shotgun (WGS) entry which is preliminary data.</text>
</comment>
<gene>
    <name evidence="2" type="ORF">F4562_000219</name>
</gene>
<dbReference type="EMBL" id="JACHMP010000001">
    <property type="protein sequence ID" value="MBB5817157.1"/>
    <property type="molecule type" value="Genomic_DNA"/>
</dbReference>
<reference evidence="2 3" key="1">
    <citation type="submission" date="2020-08" db="EMBL/GenBank/DDBJ databases">
        <title>Sequencing the genomes of 1000 actinobacteria strains.</title>
        <authorList>
            <person name="Klenk H.-P."/>
        </authorList>
    </citation>
    <scope>NUCLEOTIDE SEQUENCE [LARGE SCALE GENOMIC DNA]</scope>
    <source>
        <strain evidence="2 3">DSM 46887</strain>
    </source>
</reference>
<evidence type="ECO:0000313" key="2">
    <source>
        <dbReference type="EMBL" id="MBB5817157.1"/>
    </source>
</evidence>
<proteinExistence type="predicted"/>
<evidence type="ECO:0000313" key="3">
    <source>
        <dbReference type="Proteomes" id="UP000540685"/>
    </source>
</evidence>
<keyword evidence="1" id="KW-0812">Transmembrane</keyword>
<accession>A0A7W9IAI3</accession>
<keyword evidence="3" id="KW-1185">Reference proteome</keyword>
<feature type="transmembrane region" description="Helical" evidence="1">
    <location>
        <begin position="96"/>
        <end position="114"/>
    </location>
</feature>
<evidence type="ECO:0000256" key="1">
    <source>
        <dbReference type="SAM" id="Phobius"/>
    </source>
</evidence>
<dbReference type="Proteomes" id="UP000540685">
    <property type="component" value="Unassembled WGS sequence"/>
</dbReference>
<protein>
    <submittedName>
        <fullName evidence="2">Uncharacterized protein</fullName>
    </submittedName>
</protein>
<dbReference type="AlphaFoldDB" id="A0A7W9IAI3"/>
<name>A0A7W9IAI3_9ACTN</name>
<organism evidence="2 3">
    <name type="scientific">Streptosporangium becharense</name>
    <dbReference type="NCBI Taxonomy" id="1816182"/>
    <lineage>
        <taxon>Bacteria</taxon>
        <taxon>Bacillati</taxon>
        <taxon>Actinomycetota</taxon>
        <taxon>Actinomycetes</taxon>
        <taxon>Streptosporangiales</taxon>
        <taxon>Streptosporangiaceae</taxon>
        <taxon>Streptosporangium</taxon>
    </lineage>
</organism>
<sequence>MTTPKRGPRNRTSLAMMYVGAGLTVIAALFPFVDRSTTTVLADHIKASYPAYQPGAIDAAVAAYLAVLSTIGVMGLLGWAGAIWAVRAGMRWAPRLAGGLLAIAICVAIAALAVRDTSGDVGLAPLLGWLLVLPCVPGLVAVALWRRAA</sequence>
<keyword evidence="1" id="KW-1133">Transmembrane helix</keyword>
<dbReference type="RefSeq" id="WP_184546194.1">
    <property type="nucleotide sequence ID" value="NZ_JACHMP010000001.1"/>
</dbReference>
<feature type="transmembrane region" description="Helical" evidence="1">
    <location>
        <begin position="61"/>
        <end position="84"/>
    </location>
</feature>
<feature type="transmembrane region" description="Helical" evidence="1">
    <location>
        <begin position="126"/>
        <end position="145"/>
    </location>
</feature>
<keyword evidence="1" id="KW-0472">Membrane</keyword>